<proteinExistence type="predicted"/>
<evidence type="ECO:0000256" key="1">
    <source>
        <dbReference type="SAM" id="Phobius"/>
    </source>
</evidence>
<dbReference type="KEGG" id="pmj:P9211_13671"/>
<reference evidence="2 3" key="1">
    <citation type="journal article" date="2007" name="PLoS Genet.">
        <title>Patterns and implications of gene gain and loss in the evolution of Prochlorococcus.</title>
        <authorList>
            <person name="Kettler G.C."/>
            <person name="Martiny A.C."/>
            <person name="Huang K."/>
            <person name="Zucker J."/>
            <person name="Coleman M.L."/>
            <person name="Rodrigue S."/>
            <person name="Chen F."/>
            <person name="Lapidus A."/>
            <person name="Ferriera S."/>
            <person name="Johnson J."/>
            <person name="Steglich C."/>
            <person name="Church G.M."/>
            <person name="Richardson P."/>
            <person name="Chisholm S.W."/>
        </authorList>
    </citation>
    <scope>NUCLEOTIDE SEQUENCE [LARGE SCALE GENOMIC DNA]</scope>
    <source>
        <strain evidence="3">MIT 9211</strain>
    </source>
</reference>
<feature type="transmembrane region" description="Helical" evidence="1">
    <location>
        <begin position="91"/>
        <end position="109"/>
    </location>
</feature>
<dbReference type="eggNOG" id="COG1009">
    <property type="taxonomic scope" value="Bacteria"/>
</dbReference>
<organism evidence="2 3">
    <name type="scientific">Prochlorococcus marinus (strain MIT 9211)</name>
    <dbReference type="NCBI Taxonomy" id="93059"/>
    <lineage>
        <taxon>Bacteria</taxon>
        <taxon>Bacillati</taxon>
        <taxon>Cyanobacteriota</taxon>
        <taxon>Cyanophyceae</taxon>
        <taxon>Synechococcales</taxon>
        <taxon>Prochlorococcaceae</taxon>
        <taxon>Prochlorococcus</taxon>
    </lineage>
</organism>
<dbReference type="HOGENOM" id="CLU_1738912_0_0_3"/>
<protein>
    <recommendedName>
        <fullName evidence="4">NAD(P)H-quinone oxidoreductase NdhF subunit</fullName>
    </recommendedName>
</protein>
<keyword evidence="3" id="KW-1185">Reference proteome</keyword>
<keyword evidence="1" id="KW-1133">Transmembrane helix</keyword>
<sequence>MPSLIDVSWLIPISPLVCATLIGVLLLSFNRTMNRLTKPVSFFIINSIILSTLISFLLILNHQSGTPINWHLKLLSYEIKLNLRFDYISEISSLATGLFLILTLTLSYFRLPRAKGYVRYVTLLCFASGLLFLLILGTDLTQSTFHDFFA</sequence>
<evidence type="ECO:0000313" key="3">
    <source>
        <dbReference type="Proteomes" id="UP000000788"/>
    </source>
</evidence>
<evidence type="ECO:0000313" key="2">
    <source>
        <dbReference type="EMBL" id="ABX09298.1"/>
    </source>
</evidence>
<keyword evidence="1" id="KW-0472">Membrane</keyword>
<feature type="transmembrane region" description="Helical" evidence="1">
    <location>
        <begin position="6"/>
        <end position="28"/>
    </location>
</feature>
<feature type="transmembrane region" description="Helical" evidence="1">
    <location>
        <begin position="116"/>
        <end position="136"/>
    </location>
</feature>
<dbReference type="AlphaFoldDB" id="A9BBT6"/>
<gene>
    <name evidence="2" type="ordered locus">P9211_13671</name>
</gene>
<accession>A9BBT6</accession>
<name>A9BBT6_PROM4</name>
<dbReference type="STRING" id="93059.P9211_13671"/>
<evidence type="ECO:0008006" key="4">
    <source>
        <dbReference type="Google" id="ProtNLM"/>
    </source>
</evidence>
<dbReference type="EMBL" id="CP000878">
    <property type="protein sequence ID" value="ABX09298.1"/>
    <property type="molecule type" value="Genomic_DNA"/>
</dbReference>
<feature type="transmembrane region" description="Helical" evidence="1">
    <location>
        <begin position="40"/>
        <end position="60"/>
    </location>
</feature>
<keyword evidence="1" id="KW-0812">Transmembrane</keyword>
<dbReference type="Proteomes" id="UP000000788">
    <property type="component" value="Chromosome"/>
</dbReference>